<dbReference type="EMBL" id="BARU01028376">
    <property type="protein sequence ID" value="GAH69887.1"/>
    <property type="molecule type" value="Genomic_DNA"/>
</dbReference>
<dbReference type="Gene3D" id="2.60.40.1190">
    <property type="match status" value="1"/>
</dbReference>
<evidence type="ECO:0000313" key="1">
    <source>
        <dbReference type="EMBL" id="GAH69887.1"/>
    </source>
</evidence>
<reference evidence="1" key="1">
    <citation type="journal article" date="2014" name="Front. Microbiol.">
        <title>High frequency of phylogenetically diverse reductive dehalogenase-homologous genes in deep subseafloor sedimentary metagenomes.</title>
        <authorList>
            <person name="Kawai M."/>
            <person name="Futagami T."/>
            <person name="Toyoda A."/>
            <person name="Takaki Y."/>
            <person name="Nishi S."/>
            <person name="Hori S."/>
            <person name="Arai W."/>
            <person name="Tsubouchi T."/>
            <person name="Morono Y."/>
            <person name="Uchiyama I."/>
            <person name="Ito T."/>
            <person name="Fujiyama A."/>
            <person name="Inagaki F."/>
            <person name="Takami H."/>
        </authorList>
    </citation>
    <scope>NUCLEOTIDE SEQUENCE</scope>
    <source>
        <strain evidence="1">Expedition CK06-06</strain>
    </source>
</reference>
<name>X1HK74_9ZZZZ</name>
<organism evidence="1">
    <name type="scientific">marine sediment metagenome</name>
    <dbReference type="NCBI Taxonomy" id="412755"/>
    <lineage>
        <taxon>unclassified sequences</taxon>
        <taxon>metagenomes</taxon>
        <taxon>ecological metagenomes</taxon>
    </lineage>
</organism>
<comment type="caution">
    <text evidence="1">The sequence shown here is derived from an EMBL/GenBank/DDBJ whole genome shotgun (WGS) entry which is preliminary data.</text>
</comment>
<evidence type="ECO:0008006" key="2">
    <source>
        <dbReference type="Google" id="ProtNLM"/>
    </source>
</evidence>
<accession>X1HK74</accession>
<sequence>MQTHRTTRATTGAKIDGGSNTDLVHEFPQDIGRLVMKSVSIVALCALVLAGCDSSTAPGAKVEQTPRLELGSVGPLPGDAPAGPAAVPDFRRRFQVIRAGESPTLDGRLDETAWENAVLMKDFCRTQYPRYKGLPAYAAHKTEARVLYHDKGLYVGVRAFQDPKTITESGSEGWQGGGNEVQVAIDCDLTQFSYYLFRVNPDGA</sequence>
<dbReference type="SUPFAM" id="SSF49344">
    <property type="entry name" value="CBD9-like"/>
    <property type="match status" value="1"/>
</dbReference>
<protein>
    <recommendedName>
        <fullName evidence="2">Carbohydrate-binding domain-containing protein</fullName>
    </recommendedName>
</protein>
<dbReference type="AlphaFoldDB" id="X1HK74"/>
<proteinExistence type="predicted"/>
<feature type="non-terminal residue" evidence="1">
    <location>
        <position position="204"/>
    </location>
</feature>
<gene>
    <name evidence="1" type="ORF">S03H2_45295</name>
</gene>